<dbReference type="Pfam" id="PF13855">
    <property type="entry name" value="LRR_8"/>
    <property type="match status" value="1"/>
</dbReference>
<feature type="domain" description="Ig-like" evidence="20">
    <location>
        <begin position="283"/>
        <end position="374"/>
    </location>
</feature>
<evidence type="ECO:0000313" key="21">
    <source>
        <dbReference type="Ensembl" id="ENSVURP00010023612.1"/>
    </source>
</evidence>
<evidence type="ECO:0000256" key="7">
    <source>
        <dbReference type="ARBA" id="ARBA00022889"/>
    </source>
</evidence>
<dbReference type="OrthoDB" id="1394818at2759"/>
<dbReference type="InterPro" id="IPR001611">
    <property type="entry name" value="Leu-rich_rpt"/>
</dbReference>
<dbReference type="SMART" id="SM00409">
    <property type="entry name" value="IG"/>
    <property type="match status" value="1"/>
</dbReference>
<dbReference type="InterPro" id="IPR013783">
    <property type="entry name" value="Ig-like_fold"/>
</dbReference>
<keyword evidence="5 19" id="KW-0732">Signal</keyword>
<dbReference type="InterPro" id="IPR007110">
    <property type="entry name" value="Ig-like_dom"/>
</dbReference>
<dbReference type="GeneTree" id="ENSGT00950000183146"/>
<dbReference type="GO" id="GO:0016020">
    <property type="term" value="C:membrane"/>
    <property type="evidence" value="ECO:0007669"/>
    <property type="project" value="UniProtKB-SubCell"/>
</dbReference>
<gene>
    <name evidence="21" type="primary">AMIGO3</name>
</gene>
<dbReference type="PROSITE" id="PS50835">
    <property type="entry name" value="IG_LIKE"/>
    <property type="match status" value="1"/>
</dbReference>
<feature type="signal peptide" evidence="19">
    <location>
        <begin position="1"/>
        <end position="23"/>
    </location>
</feature>
<organism evidence="21 22">
    <name type="scientific">Vombatus ursinus</name>
    <name type="common">Common wombat</name>
    <dbReference type="NCBI Taxonomy" id="29139"/>
    <lineage>
        <taxon>Eukaryota</taxon>
        <taxon>Metazoa</taxon>
        <taxon>Chordata</taxon>
        <taxon>Craniata</taxon>
        <taxon>Vertebrata</taxon>
        <taxon>Euteleostomi</taxon>
        <taxon>Mammalia</taxon>
        <taxon>Metatheria</taxon>
        <taxon>Diprotodontia</taxon>
        <taxon>Vombatidae</taxon>
        <taxon>Vombatus</taxon>
    </lineage>
</organism>
<dbReference type="FunFam" id="3.80.10.10:FF:000337">
    <property type="entry name" value="Adhesion molecule with Ig-like domain 3"/>
    <property type="match status" value="1"/>
</dbReference>
<comment type="function">
    <text evidence="13">May mediate heterophilic cell-cell interaction. May contribute to signal transduction through its intracellular domain.</text>
</comment>
<evidence type="ECO:0000256" key="11">
    <source>
        <dbReference type="ARBA" id="ARBA00023180"/>
    </source>
</evidence>
<keyword evidence="7" id="KW-0130">Cell adhesion</keyword>
<dbReference type="CTD" id="386724"/>
<name>A0A4X2LRW8_VOMUR</name>
<keyword evidence="22" id="KW-1185">Reference proteome</keyword>
<dbReference type="SUPFAM" id="SSF52058">
    <property type="entry name" value="L domain-like"/>
    <property type="match status" value="1"/>
</dbReference>
<evidence type="ECO:0000259" key="20">
    <source>
        <dbReference type="PROSITE" id="PS50835"/>
    </source>
</evidence>
<dbReference type="Proteomes" id="UP000314987">
    <property type="component" value="Unassembled WGS sequence"/>
</dbReference>
<dbReference type="RefSeq" id="XP_027692949.1">
    <property type="nucleotide sequence ID" value="XM_027837148.1"/>
</dbReference>
<dbReference type="PANTHER" id="PTHR24368:SF62">
    <property type="entry name" value="AMPHOTERIN-INDUCED PROTEIN 3"/>
    <property type="match status" value="1"/>
</dbReference>
<dbReference type="InterPro" id="IPR003591">
    <property type="entry name" value="Leu-rich_rpt_typical-subtyp"/>
</dbReference>
<keyword evidence="11" id="KW-0325">Glycoprotein</keyword>
<feature type="chain" id="PRO_5021388577" description="Amphoterin-induced protein 3" evidence="19">
    <location>
        <begin position="24"/>
        <end position="506"/>
    </location>
</feature>
<evidence type="ECO:0000256" key="19">
    <source>
        <dbReference type="SAM" id="SignalP"/>
    </source>
</evidence>
<protein>
    <recommendedName>
        <fullName evidence="15">Amphoterin-induced protein 3</fullName>
    </recommendedName>
    <alternativeName>
        <fullName evidence="17">AMIGO-3</fullName>
    </alternativeName>
    <alternativeName>
        <fullName evidence="16">Alivin-3</fullName>
    </alternativeName>
</protein>
<dbReference type="GO" id="GO:0007155">
    <property type="term" value="P:cell adhesion"/>
    <property type="evidence" value="ECO:0007669"/>
    <property type="project" value="UniProtKB-KW"/>
</dbReference>
<evidence type="ECO:0000256" key="2">
    <source>
        <dbReference type="ARBA" id="ARBA00005670"/>
    </source>
</evidence>
<evidence type="ECO:0000256" key="14">
    <source>
        <dbReference type="ARBA" id="ARBA00064606"/>
    </source>
</evidence>
<dbReference type="Ensembl" id="ENSVURT00010026876.1">
    <property type="protein sequence ID" value="ENSVURP00010023612.1"/>
    <property type="gene ID" value="ENSVURG00010018102.1"/>
</dbReference>
<evidence type="ECO:0000256" key="17">
    <source>
        <dbReference type="ARBA" id="ARBA00080088"/>
    </source>
</evidence>
<evidence type="ECO:0000313" key="22">
    <source>
        <dbReference type="Proteomes" id="UP000314987"/>
    </source>
</evidence>
<dbReference type="GO" id="GO:0007420">
    <property type="term" value="P:brain development"/>
    <property type="evidence" value="ECO:0007669"/>
    <property type="project" value="TreeGrafter"/>
</dbReference>
<proteinExistence type="inferred from homology"/>
<evidence type="ECO:0000256" key="1">
    <source>
        <dbReference type="ARBA" id="ARBA00004479"/>
    </source>
</evidence>
<dbReference type="InterPro" id="IPR031283">
    <property type="entry name" value="AMIGO"/>
</dbReference>
<evidence type="ECO:0000256" key="15">
    <source>
        <dbReference type="ARBA" id="ARBA00069265"/>
    </source>
</evidence>
<dbReference type="PANTHER" id="PTHR24368">
    <property type="entry name" value="AMPHOTERIN-INDUCED PROTEIN"/>
    <property type="match status" value="1"/>
</dbReference>
<dbReference type="SMART" id="SM00369">
    <property type="entry name" value="LRR_TYP"/>
    <property type="match status" value="6"/>
</dbReference>
<reference evidence="21" key="2">
    <citation type="submission" date="2025-08" db="UniProtKB">
        <authorList>
            <consortium name="Ensembl"/>
        </authorList>
    </citation>
    <scope>IDENTIFICATION</scope>
</reference>
<keyword evidence="6" id="KW-0677">Repeat</keyword>
<evidence type="ECO:0000256" key="5">
    <source>
        <dbReference type="ARBA" id="ARBA00022729"/>
    </source>
</evidence>
<dbReference type="PROSITE" id="PS51450">
    <property type="entry name" value="LRR"/>
    <property type="match status" value="1"/>
</dbReference>
<dbReference type="Gene3D" id="3.80.10.10">
    <property type="entry name" value="Ribonuclease Inhibitor"/>
    <property type="match status" value="1"/>
</dbReference>
<dbReference type="FunFam" id="2.60.40.10:FF:001492">
    <property type="entry name" value="Adhesion molecule with Ig-like domain 3"/>
    <property type="match status" value="1"/>
</dbReference>
<dbReference type="GO" id="GO:0051965">
    <property type="term" value="P:positive regulation of synapse assembly"/>
    <property type="evidence" value="ECO:0007669"/>
    <property type="project" value="Ensembl"/>
</dbReference>
<reference evidence="21" key="3">
    <citation type="submission" date="2025-09" db="UniProtKB">
        <authorList>
            <consortium name="Ensembl"/>
        </authorList>
    </citation>
    <scope>IDENTIFICATION</scope>
</reference>
<dbReference type="InterPro" id="IPR032675">
    <property type="entry name" value="LRR_dom_sf"/>
</dbReference>
<keyword evidence="8 18" id="KW-1133">Transmembrane helix</keyword>
<evidence type="ECO:0000256" key="8">
    <source>
        <dbReference type="ARBA" id="ARBA00022989"/>
    </source>
</evidence>
<keyword evidence="3" id="KW-0433">Leucine-rich repeat</keyword>
<comment type="subunit">
    <text evidence="14">Binds AMIGO1 or AMIGO2.</text>
</comment>
<dbReference type="Gene3D" id="2.60.40.10">
    <property type="entry name" value="Immunoglobulins"/>
    <property type="match status" value="1"/>
</dbReference>
<dbReference type="OMA" id="TPCRCPP"/>
<evidence type="ECO:0000256" key="16">
    <source>
        <dbReference type="ARBA" id="ARBA00075227"/>
    </source>
</evidence>
<evidence type="ECO:0000256" key="9">
    <source>
        <dbReference type="ARBA" id="ARBA00023136"/>
    </source>
</evidence>
<evidence type="ECO:0000256" key="3">
    <source>
        <dbReference type="ARBA" id="ARBA00022614"/>
    </source>
</evidence>
<dbReference type="AlphaFoldDB" id="A0A4X2LRW8"/>
<keyword evidence="12" id="KW-0393">Immunoglobulin domain</keyword>
<dbReference type="SUPFAM" id="SSF48726">
    <property type="entry name" value="Immunoglobulin"/>
    <property type="match status" value="1"/>
</dbReference>
<dbReference type="STRING" id="29139.ENSVURP00010023612"/>
<dbReference type="GeneID" id="114024187"/>
<keyword evidence="4 18" id="KW-0812">Transmembrane</keyword>
<accession>A0A4X2LRW8</accession>
<keyword evidence="9 18" id="KW-0472">Membrane</keyword>
<evidence type="ECO:0000256" key="18">
    <source>
        <dbReference type="SAM" id="Phobius"/>
    </source>
</evidence>
<reference evidence="22" key="1">
    <citation type="submission" date="2018-12" db="EMBL/GenBank/DDBJ databases">
        <authorList>
            <person name="Yazar S."/>
        </authorList>
    </citation>
    <scope>NUCLEOTIDE SEQUENCE [LARGE SCALE GENOMIC DNA]</scope>
</reference>
<evidence type="ECO:0000256" key="12">
    <source>
        <dbReference type="ARBA" id="ARBA00023319"/>
    </source>
</evidence>
<evidence type="ECO:0000256" key="10">
    <source>
        <dbReference type="ARBA" id="ARBA00023157"/>
    </source>
</evidence>
<comment type="subcellular location">
    <subcellularLocation>
        <location evidence="1">Membrane</location>
        <topology evidence="1">Single-pass type I membrane protein</topology>
    </subcellularLocation>
</comment>
<dbReference type="InterPro" id="IPR036179">
    <property type="entry name" value="Ig-like_dom_sf"/>
</dbReference>
<evidence type="ECO:0000256" key="13">
    <source>
        <dbReference type="ARBA" id="ARBA00057334"/>
    </source>
</evidence>
<feature type="transmembrane region" description="Helical" evidence="18">
    <location>
        <begin position="388"/>
        <end position="408"/>
    </location>
</feature>
<evidence type="ECO:0000256" key="4">
    <source>
        <dbReference type="ARBA" id="ARBA00022692"/>
    </source>
</evidence>
<dbReference type="InterPro" id="IPR003599">
    <property type="entry name" value="Ig_sub"/>
</dbReference>
<comment type="similarity">
    <text evidence="2">Belongs to the immunoglobulin superfamily. AMIGO family.</text>
</comment>
<evidence type="ECO:0000256" key="6">
    <source>
        <dbReference type="ARBA" id="ARBA00022737"/>
    </source>
</evidence>
<keyword evidence="10" id="KW-1015">Disulfide bond</keyword>
<sequence length="506" mass="55859">MAPPLILVCMLWLWLGKLPLLEAGTHSSQDNVSHVLHHCPKVCICASDLLSCSNRNLHVVPVPLPVMTTVLDLSYNVLPHLHPGWLAALPRLHILQLAHNQLRSLSRGTFHNASGLRRLDLSSNGLHVVGHHDFEGLTGLEELLLYNNHIGFVDHSAFRGLGRLSRLYLSCNRLTTFSFHDLHGLSPGQLRVLDLSTNRLASIPVNEVVTLPAFIKNGLYLHNNPIRCGCNLYHMLLRWRQRGFSSVCDYLEEHVCIAFDVPSSRVRFFTHSKVFENCSSPAPGLEQSDVHLEVQVGQPLLIHCDASAPAARYAWVSPSNELLMFPGNKDNSIRVMRDGSLSIKEAQPSHAGVFVCLAAGSRLHHNQTHEYNVTVRVPPHESEPFNTGLTTLLGCVVSLILVLLYLFLTPCSCCCRCCHPVPLVPPQECSAQSSILSSTPPAADGPGRKASTHKHVVFLEPVKEGQNGRVKLAVSEDFDLRNPKILQVKSDSESISSMFSDTPIMS</sequence>